<proteinExistence type="predicted"/>
<dbReference type="InterPro" id="IPR024768">
    <property type="entry name" value="Marf1"/>
</dbReference>
<name>A0ABM1RU60_CAMSA</name>
<dbReference type="RefSeq" id="XP_019102548.1">
    <property type="nucleotide sequence ID" value="XM_019247003.1"/>
</dbReference>
<evidence type="ECO:0000256" key="1">
    <source>
        <dbReference type="SAM" id="MobiDB-lite"/>
    </source>
</evidence>
<evidence type="ECO:0000313" key="3">
    <source>
        <dbReference type="RefSeq" id="XP_019102548.1"/>
    </source>
</evidence>
<sequence length="340" mass="37879">MDENSPPANMLGICFPNAFPSPLESGYYLFRPFSFTSPEEDAISWMNLILTVSGTLEDDKCSETTDQSAIWFCSICQDLFGDGKDLRGQGFDTFTSHLSSEGHVVTRTEYLPFEDHLPLPRFRDEDENPPTIVRWQPEKATPEEAEAVTSVFWDINLFPLPPGFDARLVRPSINRLLESHGYSAPPIIYAVGLLTNVHDDILQALSSARITLYYAPHGSTDIKSLMSRWISTNPPPANILGICDPRGFPLPPSGYNIFRPFSYSSPKQDSVLWGSSLLAADSGALEEDTCSETDDSASWYCLICNHIGGQGFKSFTRHVSSRSHSENRSHQGKSSKKRRT</sequence>
<organism evidence="2 3">
    <name type="scientific">Camelina sativa</name>
    <name type="common">False flax</name>
    <name type="synonym">Myagrum sativum</name>
    <dbReference type="NCBI Taxonomy" id="90675"/>
    <lineage>
        <taxon>Eukaryota</taxon>
        <taxon>Viridiplantae</taxon>
        <taxon>Streptophyta</taxon>
        <taxon>Embryophyta</taxon>
        <taxon>Tracheophyta</taxon>
        <taxon>Spermatophyta</taxon>
        <taxon>Magnoliopsida</taxon>
        <taxon>eudicotyledons</taxon>
        <taxon>Gunneridae</taxon>
        <taxon>Pentapetalae</taxon>
        <taxon>rosids</taxon>
        <taxon>malvids</taxon>
        <taxon>Brassicales</taxon>
        <taxon>Brassicaceae</taxon>
        <taxon>Camelineae</taxon>
        <taxon>Camelina</taxon>
    </lineage>
</organism>
<dbReference type="GeneID" id="104792828"/>
<reference evidence="3" key="2">
    <citation type="submission" date="2025-08" db="UniProtKB">
        <authorList>
            <consortium name="RefSeq"/>
        </authorList>
    </citation>
    <scope>IDENTIFICATION</scope>
    <source>
        <tissue evidence="3">Leaf</tissue>
    </source>
</reference>
<keyword evidence="2" id="KW-1185">Reference proteome</keyword>
<evidence type="ECO:0000313" key="2">
    <source>
        <dbReference type="Proteomes" id="UP000694864"/>
    </source>
</evidence>
<dbReference type="Proteomes" id="UP000694864">
    <property type="component" value="Chromosome 6"/>
</dbReference>
<dbReference type="CDD" id="cd10910">
    <property type="entry name" value="PIN_limkain_b1_N_like"/>
    <property type="match status" value="1"/>
</dbReference>
<protein>
    <submittedName>
        <fullName evidence="3">Uncharacterized protein LOC104792828</fullName>
    </submittedName>
</protein>
<gene>
    <name evidence="3" type="primary">LOC104792828</name>
</gene>
<reference evidence="2" key="1">
    <citation type="journal article" date="2014" name="Nat. Commun.">
        <title>The emerging biofuel crop Camelina sativa retains a highly undifferentiated hexaploid genome structure.</title>
        <authorList>
            <person name="Kagale S."/>
            <person name="Koh C."/>
            <person name="Nixon J."/>
            <person name="Bollina V."/>
            <person name="Clarke W.E."/>
            <person name="Tuteja R."/>
            <person name="Spillane C."/>
            <person name="Robinson S.J."/>
            <person name="Links M.G."/>
            <person name="Clarke C."/>
            <person name="Higgins E.E."/>
            <person name="Huebert T."/>
            <person name="Sharpe A.G."/>
            <person name="Parkin I.A."/>
        </authorList>
    </citation>
    <scope>NUCLEOTIDE SEQUENCE [LARGE SCALE GENOMIC DNA]</scope>
    <source>
        <strain evidence="2">cv. DH55</strain>
    </source>
</reference>
<accession>A0ABM1RU60</accession>
<dbReference type="PANTHER" id="PTHR14379:SF19">
    <property type="entry name" value="ENDONUCLEASE OR GLYCOSYL HYDROLASE-RELATED"/>
    <property type="match status" value="1"/>
</dbReference>
<dbReference type="PANTHER" id="PTHR14379">
    <property type="entry name" value="LIMKAIN B LKAP"/>
    <property type="match status" value="1"/>
</dbReference>
<feature type="region of interest" description="Disordered" evidence="1">
    <location>
        <begin position="318"/>
        <end position="340"/>
    </location>
</feature>
<feature type="compositionally biased region" description="Basic residues" evidence="1">
    <location>
        <begin position="330"/>
        <end position="340"/>
    </location>
</feature>